<comment type="caution">
    <text evidence="7">The sequence shown here is derived from an EMBL/GenBank/DDBJ whole genome shotgun (WGS) entry which is preliminary data.</text>
</comment>
<dbReference type="CDD" id="cd05236">
    <property type="entry name" value="FAR-N_SDR_e"/>
    <property type="match status" value="1"/>
</dbReference>
<dbReference type="InterPro" id="IPR002123">
    <property type="entry name" value="Plipid/glycerol_acylTrfase"/>
</dbReference>
<evidence type="ECO:0000256" key="4">
    <source>
        <dbReference type="ARBA" id="ARBA00023136"/>
    </source>
</evidence>
<feature type="domain" description="Phospholipid/glycerol acyltransferase" evidence="6">
    <location>
        <begin position="602"/>
        <end position="730"/>
    </location>
</feature>
<name>A0AAD1XFJ2_EUPCR</name>
<accession>A0AAD1XFJ2</accession>
<dbReference type="CDD" id="cd09071">
    <property type="entry name" value="FAR_C"/>
    <property type="match status" value="1"/>
</dbReference>
<dbReference type="GO" id="GO:0004366">
    <property type="term" value="F:glycerol-3-phosphate O-acyltransferase activity"/>
    <property type="evidence" value="ECO:0007669"/>
    <property type="project" value="TreeGrafter"/>
</dbReference>
<dbReference type="GO" id="GO:0031966">
    <property type="term" value="C:mitochondrial membrane"/>
    <property type="evidence" value="ECO:0007669"/>
    <property type="project" value="TreeGrafter"/>
</dbReference>
<dbReference type="AlphaFoldDB" id="A0AAD1XFJ2"/>
<evidence type="ECO:0000256" key="3">
    <source>
        <dbReference type="ARBA" id="ARBA00022679"/>
    </source>
</evidence>
<proteinExistence type="inferred from homology"/>
<evidence type="ECO:0000256" key="2">
    <source>
        <dbReference type="ARBA" id="ARBA00007937"/>
    </source>
</evidence>
<dbReference type="CDD" id="cd07993">
    <property type="entry name" value="LPLAT_DHAPAT-like"/>
    <property type="match status" value="1"/>
</dbReference>
<dbReference type="PANTHER" id="PTHR12563">
    <property type="entry name" value="GLYCEROL-3-PHOSPHATE ACYLTRANSFERASE"/>
    <property type="match status" value="1"/>
</dbReference>
<dbReference type="GO" id="GO:0006072">
    <property type="term" value="P:glycerol-3-phosphate metabolic process"/>
    <property type="evidence" value="ECO:0007669"/>
    <property type="project" value="TreeGrafter"/>
</dbReference>
<dbReference type="Pfam" id="PF07993">
    <property type="entry name" value="NAD_binding_4"/>
    <property type="match status" value="1"/>
</dbReference>
<dbReference type="PANTHER" id="PTHR12563:SF17">
    <property type="entry name" value="DIHYDROXYACETONE PHOSPHATE ACYLTRANSFERASE"/>
    <property type="match status" value="1"/>
</dbReference>
<gene>
    <name evidence="7" type="ORF">ECRASSUSDP1_LOCUS10852</name>
</gene>
<keyword evidence="4" id="KW-0472">Membrane</keyword>
<keyword evidence="5" id="KW-0012">Acyltransferase</keyword>
<dbReference type="InterPro" id="IPR022284">
    <property type="entry name" value="GPAT/DHAPAT"/>
</dbReference>
<dbReference type="InterPro" id="IPR013120">
    <property type="entry name" value="FAR_NAD-bd"/>
</dbReference>
<comment type="subcellular location">
    <subcellularLocation>
        <location evidence="1">Endomembrane system</location>
        <topology evidence="1">Peripheral membrane protein</topology>
    </subcellularLocation>
</comment>
<evidence type="ECO:0000313" key="7">
    <source>
        <dbReference type="EMBL" id="CAI2369551.1"/>
    </source>
</evidence>
<evidence type="ECO:0000259" key="6">
    <source>
        <dbReference type="SMART" id="SM00563"/>
    </source>
</evidence>
<dbReference type="InterPro" id="IPR041728">
    <property type="entry name" value="GPAT/DHAPAT_LPLAT"/>
</dbReference>
<dbReference type="GO" id="GO:0012505">
    <property type="term" value="C:endomembrane system"/>
    <property type="evidence" value="ECO:0007669"/>
    <property type="project" value="UniProtKB-SubCell"/>
</dbReference>
<dbReference type="Pfam" id="PF19277">
    <property type="entry name" value="GPAT_C"/>
    <property type="match status" value="1"/>
</dbReference>
<dbReference type="InterPro" id="IPR033640">
    <property type="entry name" value="FAR_C"/>
</dbReference>
<dbReference type="GO" id="GO:0019432">
    <property type="term" value="P:triglyceride biosynthetic process"/>
    <property type="evidence" value="ECO:0007669"/>
    <property type="project" value="TreeGrafter"/>
</dbReference>
<dbReference type="SMART" id="SM00563">
    <property type="entry name" value="PlsC"/>
    <property type="match status" value="1"/>
</dbReference>
<evidence type="ECO:0000313" key="8">
    <source>
        <dbReference type="Proteomes" id="UP001295684"/>
    </source>
</evidence>
<keyword evidence="8" id="KW-1185">Reference proteome</keyword>
<evidence type="ECO:0000256" key="1">
    <source>
        <dbReference type="ARBA" id="ARBA00004184"/>
    </source>
</evidence>
<dbReference type="GO" id="GO:0006631">
    <property type="term" value="P:fatty acid metabolic process"/>
    <property type="evidence" value="ECO:0007669"/>
    <property type="project" value="TreeGrafter"/>
</dbReference>
<reference evidence="7" key="1">
    <citation type="submission" date="2023-07" db="EMBL/GenBank/DDBJ databases">
        <authorList>
            <consortium name="AG Swart"/>
            <person name="Singh M."/>
            <person name="Singh A."/>
            <person name="Seah K."/>
            <person name="Emmerich C."/>
        </authorList>
    </citation>
    <scope>NUCLEOTIDE SEQUENCE</scope>
    <source>
        <strain evidence="7">DP1</strain>
    </source>
</reference>
<dbReference type="EMBL" id="CAMPGE010010704">
    <property type="protein sequence ID" value="CAI2369551.1"/>
    <property type="molecule type" value="Genomic_DNA"/>
</dbReference>
<dbReference type="GO" id="GO:0008654">
    <property type="term" value="P:phospholipid biosynthetic process"/>
    <property type="evidence" value="ECO:0007669"/>
    <property type="project" value="TreeGrafter"/>
</dbReference>
<dbReference type="Gene3D" id="3.40.50.720">
    <property type="entry name" value="NAD(P)-binding Rossmann-like Domain"/>
    <property type="match status" value="1"/>
</dbReference>
<dbReference type="SUPFAM" id="SSF69593">
    <property type="entry name" value="Glycerol-3-phosphate (1)-acyltransferase"/>
    <property type="match status" value="1"/>
</dbReference>
<dbReference type="InterPro" id="IPR036291">
    <property type="entry name" value="NAD(P)-bd_dom_sf"/>
</dbReference>
<keyword evidence="3" id="KW-0808">Transferase</keyword>
<dbReference type="Pfam" id="PF03015">
    <property type="entry name" value="Sterile"/>
    <property type="match status" value="1"/>
</dbReference>
<sequence length="1147" mass="132256">MIPTAYKDKTLFVTGSTGFLGKVVLEKLLFVCRDVRKIYLLVRPKADKTASERVAELFSSQCFDRLREEYNPDRDEDLNDAFWNTKVFPIQGDITEDKLGLTQEHYSQLAYEVDVVINIAASSDFKMRLDLSMKSNVIGTMNVFDFAKQCSHLAAFCQVSTCYVSANLPEGNIVEEVQPPPKGVDLEMLVESIIKLDQHQIVKKEREIIGNHPNTYMFTKNIAEQLLQLKRGDIPLTIVRPSVLGVAYRDPNPGWVDSITAGTAVYLLVGLGIIKEFNFNSSLIGDNVPVDYCSDLIIASTAEIMHQDKLKVYHCSISSRNAISWGTARDISLSVLSRNPYQRRISEPKYDMIRSPALFKILFLKREIPTYFYYYLSKMIGNPKMNKNASKMMKLLKTIKERQVAFKDTINKEWIFESYNSFQLNATLSQEDQLCFQLDTIGIDWKLYIKLFWYGMSKYILHEESELPITGRRNFLRVSDTPKSLFPDLMYVFKHGQDQHTLSHKAITKEVLASDQVQRVVRQLVADELTTSALSEAKLLKVQHEKGVAIMDRMATQLSFNKMRMLGYVIHKAFKNMYENVVVDEKDMEQLKLLNERDDCNVVYCPTHRSYVDFIILSYVLYAHEIKVPHICAGEDFLNIAIVHTFLRNSGAFFMRRTFRGDPLYKAIFTEYVQNLMRSGHSLEFFLEGTRARGGKMISPKFGLLNVLSNSYFDGKVQDLYFVPITLNYSRVLEGETFPLELLGESKVKESLGRIINAARYIYMNFGSIYVEVAKPVSFKEYAQEMIVKEGLQPTVNKSDIKLITSSLGWHLIRTMSEKVVVMPTAICASILLMHRKGINSKELTRQVDFLIKLLRKRHILLTAHSNNAETCVKKGTDHLNETVSRKKDIFEPRVTPKVDYQNILLLAYYRNNLVHIFINEALISCSLFGFGQEIAWNEGVTREHLWEKVQFISNLLRNEFVLTNNFKTFEDYNKVLDFMIKEKTISKLENENLVICSTGENHINFLNSLIWPFIDTYWITFSFFYSLFPSKFISEGEMMPQIQAFASNLYEEGFISFYESLSQEVIKNAVGTFQADRVIVKQKLEMTIDGVKTESVFTMGDEFNEEERMQEMFKVIQHFRKRTLGETLDIQMVAKMSRKGLEQAKI</sequence>
<comment type="similarity">
    <text evidence="2">Belongs to the GPAT/DAPAT family.</text>
</comment>
<protein>
    <recommendedName>
        <fullName evidence="6">Phospholipid/glycerol acyltransferase domain-containing protein</fullName>
    </recommendedName>
</protein>
<dbReference type="SUPFAM" id="SSF51735">
    <property type="entry name" value="NAD(P)-binding Rossmann-fold domains"/>
    <property type="match status" value="1"/>
</dbReference>
<dbReference type="Proteomes" id="UP001295684">
    <property type="component" value="Unassembled WGS sequence"/>
</dbReference>
<organism evidence="7 8">
    <name type="scientific">Euplotes crassus</name>
    <dbReference type="NCBI Taxonomy" id="5936"/>
    <lineage>
        <taxon>Eukaryota</taxon>
        <taxon>Sar</taxon>
        <taxon>Alveolata</taxon>
        <taxon>Ciliophora</taxon>
        <taxon>Intramacronucleata</taxon>
        <taxon>Spirotrichea</taxon>
        <taxon>Hypotrichia</taxon>
        <taxon>Euplotida</taxon>
        <taxon>Euplotidae</taxon>
        <taxon>Moneuplotes</taxon>
    </lineage>
</organism>
<dbReference type="Pfam" id="PF01553">
    <property type="entry name" value="Acyltransferase"/>
    <property type="match status" value="1"/>
</dbReference>
<dbReference type="InterPro" id="IPR045520">
    <property type="entry name" value="GPAT/DHAPAT_C"/>
</dbReference>
<evidence type="ECO:0000256" key="5">
    <source>
        <dbReference type="ARBA" id="ARBA00023315"/>
    </source>
</evidence>